<evidence type="ECO:0000313" key="1">
    <source>
        <dbReference type="EMBL" id="KAK4541077.1"/>
    </source>
</evidence>
<comment type="caution">
    <text evidence="1">The sequence shown here is derived from an EMBL/GenBank/DDBJ whole genome shotgun (WGS) entry which is preliminary data.</text>
</comment>
<reference evidence="1 2" key="1">
    <citation type="submission" date="2021-11" db="EMBL/GenBank/DDBJ databases">
        <title>Black yeast isolated from Biological Soil Crust.</title>
        <authorList>
            <person name="Kurbessoian T."/>
        </authorList>
    </citation>
    <scope>NUCLEOTIDE SEQUENCE [LARGE SCALE GENOMIC DNA]</scope>
    <source>
        <strain evidence="1 2">CCFEE 5522</strain>
    </source>
</reference>
<dbReference type="AlphaFoldDB" id="A0AAV9J8J7"/>
<gene>
    <name evidence="1" type="ORF">LTR36_008302</name>
</gene>
<proteinExistence type="predicted"/>
<name>A0AAV9J8J7_9PEZI</name>
<evidence type="ECO:0000313" key="2">
    <source>
        <dbReference type="Proteomes" id="UP001324427"/>
    </source>
</evidence>
<dbReference type="EMBL" id="JAVFHQ010000057">
    <property type="protein sequence ID" value="KAK4541077.1"/>
    <property type="molecule type" value="Genomic_DNA"/>
</dbReference>
<organism evidence="1 2">
    <name type="scientific">Oleoguttula mirabilis</name>
    <dbReference type="NCBI Taxonomy" id="1507867"/>
    <lineage>
        <taxon>Eukaryota</taxon>
        <taxon>Fungi</taxon>
        <taxon>Dikarya</taxon>
        <taxon>Ascomycota</taxon>
        <taxon>Pezizomycotina</taxon>
        <taxon>Dothideomycetes</taxon>
        <taxon>Dothideomycetidae</taxon>
        <taxon>Mycosphaerellales</taxon>
        <taxon>Teratosphaeriaceae</taxon>
        <taxon>Oleoguttula</taxon>
    </lineage>
</organism>
<protein>
    <submittedName>
        <fullName evidence="1">Uncharacterized protein</fullName>
    </submittedName>
</protein>
<sequence length="163" mass="18715">MGTVKAFEDPVDLIRYVRYYLSFSPGQLKHLRHLDLDLDMIDYMFCFDVRVAPFKDTMESNPGRAAIFSELTNLKSLGLHFRSAIGAAEDSAWRYPGRSNGHEWCCDHRGAHDSQGFSTPCQKLLVDWILTTKWNRILADERAVHSSHNVRAEKQITETLADR</sequence>
<keyword evidence="2" id="KW-1185">Reference proteome</keyword>
<dbReference type="Proteomes" id="UP001324427">
    <property type="component" value="Unassembled WGS sequence"/>
</dbReference>
<accession>A0AAV9J8J7</accession>